<comment type="subunit">
    <text evidence="2">Homodimer.</text>
</comment>
<dbReference type="GO" id="GO:0046872">
    <property type="term" value="F:metal ion binding"/>
    <property type="evidence" value="ECO:0007669"/>
    <property type="project" value="UniProtKB-KW"/>
</dbReference>
<dbReference type="GO" id="GO:0008967">
    <property type="term" value="F:phosphoglycolate phosphatase activity"/>
    <property type="evidence" value="ECO:0000318"/>
    <property type="project" value="GO_Central"/>
</dbReference>
<dbReference type="InterPro" id="IPR050155">
    <property type="entry name" value="HAD-like_hydrolase_sf"/>
</dbReference>
<evidence type="ECO:0000256" key="2">
    <source>
        <dbReference type="ARBA" id="ARBA00011738"/>
    </source>
</evidence>
<dbReference type="PANTHER" id="PTHR43434">
    <property type="entry name" value="PHOSPHOGLYCOLATE PHOSPHATASE"/>
    <property type="match status" value="1"/>
</dbReference>
<dbReference type="GO" id="GO:0019700">
    <property type="term" value="P:organic phosphonate catabolic process"/>
    <property type="evidence" value="ECO:0007669"/>
    <property type="project" value="InterPro"/>
</dbReference>
<dbReference type="GO" id="GO:0006281">
    <property type="term" value="P:DNA repair"/>
    <property type="evidence" value="ECO:0000318"/>
    <property type="project" value="GO_Central"/>
</dbReference>
<dbReference type="SFLD" id="SFLDG01135">
    <property type="entry name" value="C1.5.6:_HAD__Beta-PGM__Phospha"/>
    <property type="match status" value="1"/>
</dbReference>
<dbReference type="EMBL" id="DS469626">
    <property type="protein sequence ID" value="EDO38403.1"/>
    <property type="molecule type" value="Genomic_DNA"/>
</dbReference>
<dbReference type="OMA" id="GRPAPWM"/>
<dbReference type="AlphaFoldDB" id="A7SCZ3"/>
<keyword evidence="4" id="KW-0378">Hydrolase</keyword>
<dbReference type="SFLD" id="SFLDS00003">
    <property type="entry name" value="Haloacid_Dehalogenase"/>
    <property type="match status" value="1"/>
</dbReference>
<sequence length="335" mass="37152">MSKITRFTSLSSKVRPIVAATSTLQRSVKTQPRFENDSSSSSGKKLTLVPGALLKNPRSEYRMVRKYQGKVKACIFDWAGTVVDCGVCAPALAFSKVFEQEGVPVTAEEARGPMGTHKKVHIKLVTEMESVRNRWFDKFGRYPNGEDIDRMYKNFVPTQLAVIGQYSEMITGAVETVDFLRDEFNLKIGSCTGFTSEMVEILKEKAAANGYVPDCYVAADEVPEARPHPYMVWLNAIRLNVNPIEAIVKVDDTADGVREGTSAGCWSVGLAKTGNYVALNEDEIANLSEEDYERKLTRSYEMLSNSGAHYVIDSITDLPPVIDDINRRLASGEKP</sequence>
<evidence type="ECO:0000256" key="6">
    <source>
        <dbReference type="ARBA" id="ARBA00023270"/>
    </source>
</evidence>
<dbReference type="HOGENOM" id="CLU_045011_12_0_1"/>
<dbReference type="PANTHER" id="PTHR43434:SF19">
    <property type="entry name" value="PHOSPHONOACETALDEHYDE HYDROLASE"/>
    <property type="match status" value="1"/>
</dbReference>
<evidence type="ECO:0000313" key="7">
    <source>
        <dbReference type="EMBL" id="EDO38403.1"/>
    </source>
</evidence>
<dbReference type="Proteomes" id="UP000001593">
    <property type="component" value="Unassembled WGS sequence"/>
</dbReference>
<dbReference type="Gene3D" id="3.40.50.1000">
    <property type="entry name" value="HAD superfamily/HAD-like"/>
    <property type="match status" value="1"/>
</dbReference>
<evidence type="ECO:0000256" key="1">
    <source>
        <dbReference type="ARBA" id="ARBA00001946"/>
    </source>
</evidence>
<dbReference type="FunFam" id="1.10.150.240:FF:000006">
    <property type="entry name" value="Phosphonoacetaldehyde hydrolase"/>
    <property type="match status" value="1"/>
</dbReference>
<organism evidence="7 8">
    <name type="scientific">Nematostella vectensis</name>
    <name type="common">Starlet sea anemone</name>
    <dbReference type="NCBI Taxonomy" id="45351"/>
    <lineage>
        <taxon>Eukaryota</taxon>
        <taxon>Metazoa</taxon>
        <taxon>Cnidaria</taxon>
        <taxon>Anthozoa</taxon>
        <taxon>Hexacorallia</taxon>
        <taxon>Actiniaria</taxon>
        <taxon>Edwardsiidae</taxon>
        <taxon>Nematostella</taxon>
    </lineage>
</organism>
<comment type="cofactor">
    <cofactor evidence="1">
        <name>Mg(2+)</name>
        <dbReference type="ChEBI" id="CHEBI:18420"/>
    </cofactor>
</comment>
<dbReference type="InterPro" id="IPR023214">
    <property type="entry name" value="HAD_sf"/>
</dbReference>
<evidence type="ECO:0000256" key="3">
    <source>
        <dbReference type="ARBA" id="ARBA00022723"/>
    </source>
</evidence>
<dbReference type="InterPro" id="IPR006323">
    <property type="entry name" value="Phosphonoacetald_hydro"/>
</dbReference>
<dbReference type="GO" id="GO:0005829">
    <property type="term" value="C:cytosol"/>
    <property type="evidence" value="ECO:0000318"/>
    <property type="project" value="GO_Central"/>
</dbReference>
<dbReference type="InterPro" id="IPR023198">
    <property type="entry name" value="PGP-like_dom2"/>
</dbReference>
<dbReference type="eggNOG" id="ENOG502QU58">
    <property type="taxonomic scope" value="Eukaryota"/>
</dbReference>
<keyword evidence="8" id="KW-1185">Reference proteome</keyword>
<keyword evidence="6" id="KW-0704">Schiff base</keyword>
<dbReference type="NCBIfam" id="TIGR01422">
    <property type="entry name" value="phosphonatase"/>
    <property type="match status" value="1"/>
</dbReference>
<keyword evidence="5" id="KW-0460">Magnesium</keyword>
<keyword evidence="3" id="KW-0479">Metal-binding</keyword>
<dbReference type="InParanoid" id="A7SCZ3"/>
<accession>A7SCZ3</accession>
<evidence type="ECO:0000256" key="4">
    <source>
        <dbReference type="ARBA" id="ARBA00022801"/>
    </source>
</evidence>
<dbReference type="PhylomeDB" id="A7SCZ3"/>
<evidence type="ECO:0000256" key="5">
    <source>
        <dbReference type="ARBA" id="ARBA00022842"/>
    </source>
</evidence>
<proteinExistence type="inferred from homology"/>
<reference evidence="7 8" key="1">
    <citation type="journal article" date="2007" name="Science">
        <title>Sea anemone genome reveals ancestral eumetazoan gene repertoire and genomic organization.</title>
        <authorList>
            <person name="Putnam N.H."/>
            <person name="Srivastava M."/>
            <person name="Hellsten U."/>
            <person name="Dirks B."/>
            <person name="Chapman J."/>
            <person name="Salamov A."/>
            <person name="Terry A."/>
            <person name="Shapiro H."/>
            <person name="Lindquist E."/>
            <person name="Kapitonov V.V."/>
            <person name="Jurka J."/>
            <person name="Genikhovich G."/>
            <person name="Grigoriev I.V."/>
            <person name="Lucas S.M."/>
            <person name="Steele R.E."/>
            <person name="Finnerty J.R."/>
            <person name="Technau U."/>
            <person name="Martindale M.Q."/>
            <person name="Rokhsar D.S."/>
        </authorList>
    </citation>
    <scope>NUCLEOTIDE SEQUENCE [LARGE SCALE GENOMIC DNA]</scope>
    <source>
        <strain evidence="8">CH2 X CH6</strain>
    </source>
</reference>
<name>A7SCZ3_NEMVE</name>
<evidence type="ECO:0008006" key="9">
    <source>
        <dbReference type="Google" id="ProtNLM"/>
    </source>
</evidence>
<dbReference type="SFLD" id="SFLDG01129">
    <property type="entry name" value="C1.5:_HAD__Beta-PGM__Phosphata"/>
    <property type="match status" value="1"/>
</dbReference>
<dbReference type="Pfam" id="PF00702">
    <property type="entry name" value="Hydrolase"/>
    <property type="match status" value="1"/>
</dbReference>
<dbReference type="STRING" id="45351.A7SCZ3"/>
<protein>
    <recommendedName>
        <fullName evidence="9">Phosphonoacetaldehyde hydrolase</fullName>
    </recommendedName>
</protein>
<dbReference type="Gene3D" id="1.10.150.240">
    <property type="entry name" value="Putative phosphatase, domain 2"/>
    <property type="match status" value="1"/>
</dbReference>
<dbReference type="GO" id="GO:0050194">
    <property type="term" value="F:phosphonoacetaldehyde hydrolase activity"/>
    <property type="evidence" value="ECO:0007669"/>
    <property type="project" value="InterPro"/>
</dbReference>
<dbReference type="HAMAP" id="MF_01375">
    <property type="entry name" value="PhnX"/>
    <property type="match status" value="1"/>
</dbReference>
<dbReference type="InterPro" id="IPR036412">
    <property type="entry name" value="HAD-like_sf"/>
</dbReference>
<evidence type="ECO:0000313" key="8">
    <source>
        <dbReference type="Proteomes" id="UP000001593"/>
    </source>
</evidence>
<gene>
    <name evidence="7" type="ORF">NEMVEDRAFT_v1g244396</name>
</gene>
<dbReference type="SUPFAM" id="SSF56784">
    <property type="entry name" value="HAD-like"/>
    <property type="match status" value="1"/>
</dbReference>